<sequence>MKFSDPNWGCTGRPKYVVVKVDFDADDINAAQAIADSKMHYINIHSPGGVKRSPEIIRNRIIAGKLADAAVFQLIQRAIRKYKLSSRYTVHEYDSDRTDGFQHPDPYDLTLETASGIEEIEVRSSFSYRLGKPNKIIQKMSIYGWYVSANKPAETPRDWYWQVMYHLRPKDLAREDNWPDVAVFENQLDVNEVAGYIVGGSSREALQHNGSIRSDQDGALYQAITPICGGMDAWEMISTMLDIPKP</sequence>
<evidence type="ECO:0000313" key="2">
    <source>
        <dbReference type="Proteomes" id="UP000363590"/>
    </source>
</evidence>
<dbReference type="GeneID" id="60696111"/>
<dbReference type="EMBL" id="CP045571">
    <property type="protein sequence ID" value="QFX96064.1"/>
    <property type="molecule type" value="Genomic_DNA"/>
</dbReference>
<proteinExistence type="predicted"/>
<reference evidence="1 2" key="1">
    <citation type="submission" date="2019-10" db="EMBL/GenBank/DDBJ databases">
        <authorList>
            <person name="Wang R."/>
        </authorList>
    </citation>
    <scope>NUCLEOTIDE SEQUENCE [LARGE SCALE GENOMIC DNA]</scope>
    <source>
        <strain evidence="1 2">ATCC 19377</strain>
    </source>
</reference>
<dbReference type="Proteomes" id="UP000363590">
    <property type="component" value="Chromosome"/>
</dbReference>
<dbReference type="KEGG" id="atx:GCD22_01779"/>
<gene>
    <name evidence="1" type="ORF">GCD22_01779</name>
</gene>
<evidence type="ECO:0000313" key="1">
    <source>
        <dbReference type="EMBL" id="QFX96064.1"/>
    </source>
</evidence>
<accession>A0A5P9XR41</accession>
<dbReference type="AlphaFoldDB" id="A0A5P9XR41"/>
<name>A0A5P9XR41_ACITH</name>
<organism evidence="1 2">
    <name type="scientific">Acidithiobacillus thiooxidans ATCC 19377</name>
    <dbReference type="NCBI Taxonomy" id="637390"/>
    <lineage>
        <taxon>Bacteria</taxon>
        <taxon>Pseudomonadati</taxon>
        <taxon>Pseudomonadota</taxon>
        <taxon>Acidithiobacillia</taxon>
        <taxon>Acidithiobacillales</taxon>
        <taxon>Acidithiobacillaceae</taxon>
        <taxon>Acidithiobacillus</taxon>
    </lineage>
</organism>
<dbReference type="RefSeq" id="WP_153940656.1">
    <property type="nucleotide sequence ID" value="NZ_CP045571.1"/>
</dbReference>
<protein>
    <submittedName>
        <fullName evidence="1">Uncharacterized protein</fullName>
    </submittedName>
</protein>